<evidence type="ECO:0000313" key="10">
    <source>
        <dbReference type="EMBL" id="GFE15711.1"/>
    </source>
</evidence>
<keyword evidence="5 8" id="KW-1133">Transmembrane helix</keyword>
<keyword evidence="6" id="KW-0051">Antiviral defense</keyword>
<dbReference type="Pfam" id="PF18967">
    <property type="entry name" value="PycTM"/>
    <property type="match status" value="1"/>
</dbReference>
<keyword evidence="4" id="KW-0547">Nucleotide-binding</keyword>
<evidence type="ECO:0000313" key="11">
    <source>
        <dbReference type="Proteomes" id="UP000430079"/>
    </source>
</evidence>
<evidence type="ECO:0000256" key="5">
    <source>
        <dbReference type="ARBA" id="ARBA00022989"/>
    </source>
</evidence>
<evidence type="ECO:0000256" key="6">
    <source>
        <dbReference type="ARBA" id="ARBA00023118"/>
    </source>
</evidence>
<dbReference type="GO" id="GO:0005886">
    <property type="term" value="C:plasma membrane"/>
    <property type="evidence" value="ECO:0007669"/>
    <property type="project" value="UniProtKB-SubCell"/>
</dbReference>
<keyword evidence="11" id="KW-1185">Reference proteome</keyword>
<feature type="transmembrane region" description="Helical" evidence="8">
    <location>
        <begin position="70"/>
        <end position="90"/>
    </location>
</feature>
<gene>
    <name evidence="10" type="ORF">Sgleb_37580</name>
</gene>
<feature type="transmembrane region" description="Helical" evidence="8">
    <location>
        <begin position="151"/>
        <end position="169"/>
    </location>
</feature>
<feature type="domain" description="Pycsar effector protein" evidence="9">
    <location>
        <begin position="18"/>
        <end position="167"/>
    </location>
</feature>
<dbReference type="Proteomes" id="UP000430079">
    <property type="component" value="Unassembled WGS sequence"/>
</dbReference>
<keyword evidence="2" id="KW-1003">Cell membrane</keyword>
<comment type="subcellular location">
    <subcellularLocation>
        <location evidence="1">Cell membrane</location>
    </subcellularLocation>
</comment>
<dbReference type="EMBL" id="BLIO01000001">
    <property type="protein sequence ID" value="GFE15711.1"/>
    <property type="molecule type" value="Genomic_DNA"/>
</dbReference>
<keyword evidence="3 8" id="KW-0812">Transmembrane</keyword>
<dbReference type="RefSeq" id="WP_190141772.1">
    <property type="nucleotide sequence ID" value="NZ_BLIO01000001.1"/>
</dbReference>
<evidence type="ECO:0000256" key="1">
    <source>
        <dbReference type="ARBA" id="ARBA00004236"/>
    </source>
</evidence>
<organism evidence="10 11">
    <name type="scientific">Streptomyces glebosus</name>
    <dbReference type="NCBI Taxonomy" id="249580"/>
    <lineage>
        <taxon>Bacteria</taxon>
        <taxon>Bacillati</taxon>
        <taxon>Actinomycetota</taxon>
        <taxon>Actinomycetes</taxon>
        <taxon>Kitasatosporales</taxon>
        <taxon>Streptomycetaceae</taxon>
        <taxon>Streptomyces</taxon>
    </lineage>
</organism>
<feature type="transmembrane region" description="Helical" evidence="8">
    <location>
        <begin position="35"/>
        <end position="58"/>
    </location>
</feature>
<evidence type="ECO:0000256" key="3">
    <source>
        <dbReference type="ARBA" id="ARBA00022692"/>
    </source>
</evidence>
<proteinExistence type="predicted"/>
<evidence type="ECO:0000256" key="2">
    <source>
        <dbReference type="ARBA" id="ARBA00022475"/>
    </source>
</evidence>
<dbReference type="InterPro" id="IPR043760">
    <property type="entry name" value="PycTM_dom"/>
</dbReference>
<keyword evidence="7 8" id="KW-0472">Membrane</keyword>
<comment type="caution">
    <text evidence="10">The sequence shown here is derived from an EMBL/GenBank/DDBJ whole genome shotgun (WGS) entry which is preliminary data.</text>
</comment>
<evidence type="ECO:0000256" key="7">
    <source>
        <dbReference type="ARBA" id="ARBA00023136"/>
    </source>
</evidence>
<evidence type="ECO:0000259" key="9">
    <source>
        <dbReference type="Pfam" id="PF18967"/>
    </source>
</evidence>
<name>A0A640SZS9_9ACTN</name>
<sequence>MSTRRRDTTAGHGGELIRTLISETREELQKADSKAGMMLTALGVALTALLGAISAGGIAPQRYAPVPQVLFWTGCAAWVPALVMLGLAVVPRAGKPQRLRAHYFGDATVTASVRLLAAVVQRTDPEDRDLSQFVTLSRTVWVKYRCIRHGMAWAAGFVVLTSLGLLMGASS</sequence>
<evidence type="ECO:0000256" key="8">
    <source>
        <dbReference type="SAM" id="Phobius"/>
    </source>
</evidence>
<dbReference type="GO" id="GO:0000166">
    <property type="term" value="F:nucleotide binding"/>
    <property type="evidence" value="ECO:0007669"/>
    <property type="project" value="UniProtKB-KW"/>
</dbReference>
<evidence type="ECO:0000256" key="4">
    <source>
        <dbReference type="ARBA" id="ARBA00022741"/>
    </source>
</evidence>
<dbReference type="GO" id="GO:0051607">
    <property type="term" value="P:defense response to virus"/>
    <property type="evidence" value="ECO:0007669"/>
    <property type="project" value="UniProtKB-KW"/>
</dbReference>
<dbReference type="AlphaFoldDB" id="A0A640SZS9"/>
<reference evidence="10 11" key="1">
    <citation type="submission" date="2019-12" db="EMBL/GenBank/DDBJ databases">
        <title>Whole genome shotgun sequence of Streptomyces hygroscopicus subsp. glebosus NBRC 13786.</title>
        <authorList>
            <person name="Ichikawa N."/>
            <person name="Kimura A."/>
            <person name="Kitahashi Y."/>
            <person name="Komaki H."/>
            <person name="Tamura T."/>
        </authorList>
    </citation>
    <scope>NUCLEOTIDE SEQUENCE [LARGE SCALE GENOMIC DNA]</scope>
    <source>
        <strain evidence="10 11">NBRC 13786</strain>
    </source>
</reference>
<protein>
    <recommendedName>
        <fullName evidence="9">Pycsar effector protein domain-containing protein</fullName>
    </recommendedName>
</protein>
<accession>A0A640SZS9</accession>